<organism evidence="4">
    <name type="scientific">Echinostoma caproni</name>
    <dbReference type="NCBI Taxonomy" id="27848"/>
    <lineage>
        <taxon>Eukaryota</taxon>
        <taxon>Metazoa</taxon>
        <taxon>Spiralia</taxon>
        <taxon>Lophotrochozoa</taxon>
        <taxon>Platyhelminthes</taxon>
        <taxon>Trematoda</taxon>
        <taxon>Digenea</taxon>
        <taxon>Plagiorchiida</taxon>
        <taxon>Echinostomata</taxon>
        <taxon>Echinostomatoidea</taxon>
        <taxon>Echinostomatidae</taxon>
        <taxon>Echinostoma</taxon>
    </lineage>
</organism>
<evidence type="ECO:0000313" key="3">
    <source>
        <dbReference type="Proteomes" id="UP000272942"/>
    </source>
</evidence>
<name>A0A183A9Z0_9TREM</name>
<gene>
    <name evidence="2" type="ORF">ECPE_LOCUS3775</name>
</gene>
<keyword evidence="3" id="KW-1185">Reference proteome</keyword>
<dbReference type="Proteomes" id="UP000272942">
    <property type="component" value="Unassembled WGS sequence"/>
</dbReference>
<evidence type="ECO:0000313" key="2">
    <source>
        <dbReference type="EMBL" id="VDP70536.1"/>
    </source>
</evidence>
<evidence type="ECO:0000256" key="1">
    <source>
        <dbReference type="SAM" id="MobiDB-lite"/>
    </source>
</evidence>
<evidence type="ECO:0000313" key="4">
    <source>
        <dbReference type="WBParaSite" id="ECPE_0000377801-mRNA-1"/>
    </source>
</evidence>
<reference evidence="4" key="1">
    <citation type="submission" date="2016-06" db="UniProtKB">
        <authorList>
            <consortium name="WormBaseParasite"/>
        </authorList>
    </citation>
    <scope>IDENTIFICATION</scope>
</reference>
<protein>
    <submittedName>
        <fullName evidence="2 4">Uncharacterized protein</fullName>
    </submittedName>
</protein>
<dbReference type="WBParaSite" id="ECPE_0000377801-mRNA-1">
    <property type="protein sequence ID" value="ECPE_0000377801-mRNA-1"/>
    <property type="gene ID" value="ECPE_0000377801"/>
</dbReference>
<dbReference type="AlphaFoldDB" id="A0A183A9Z0"/>
<feature type="region of interest" description="Disordered" evidence="1">
    <location>
        <begin position="1"/>
        <end position="25"/>
    </location>
</feature>
<sequence length="72" mass="8346">MQPTTSFSTKPDGHDDGSSFGKLIEQKQEAEQKQLHLLQILDSERRAKWQYVKQTEDLAAEVRKLKLEVKFS</sequence>
<reference evidence="2 3" key="2">
    <citation type="submission" date="2018-11" db="EMBL/GenBank/DDBJ databases">
        <authorList>
            <consortium name="Pathogen Informatics"/>
        </authorList>
    </citation>
    <scope>NUCLEOTIDE SEQUENCE [LARGE SCALE GENOMIC DNA]</scope>
    <source>
        <strain evidence="2 3">Egypt</strain>
    </source>
</reference>
<proteinExistence type="predicted"/>
<dbReference type="OrthoDB" id="10254377at2759"/>
<accession>A0A183A9Z0</accession>
<dbReference type="EMBL" id="UZAN01040683">
    <property type="protein sequence ID" value="VDP70536.1"/>
    <property type="molecule type" value="Genomic_DNA"/>
</dbReference>